<dbReference type="EMBL" id="BAAAQN010000011">
    <property type="protein sequence ID" value="GAA2025307.1"/>
    <property type="molecule type" value="Genomic_DNA"/>
</dbReference>
<feature type="region of interest" description="Disordered" evidence="1">
    <location>
        <begin position="23"/>
        <end position="66"/>
    </location>
</feature>
<comment type="caution">
    <text evidence="4">The sequence shown here is derived from an EMBL/GenBank/DDBJ whole genome shotgun (WGS) entry which is preliminary data.</text>
</comment>
<organism evidence="4 5">
    <name type="scientific">Catenulispora yoronensis</name>
    <dbReference type="NCBI Taxonomy" id="450799"/>
    <lineage>
        <taxon>Bacteria</taxon>
        <taxon>Bacillati</taxon>
        <taxon>Actinomycetota</taxon>
        <taxon>Actinomycetes</taxon>
        <taxon>Catenulisporales</taxon>
        <taxon>Catenulisporaceae</taxon>
        <taxon>Catenulispora</taxon>
    </lineage>
</organism>
<sequence length="255" mass="26866">MTTNRRPLFAVLTVVLALSGCKSTASSSAPPGSATGSKASSGTDARSVSPLANRDGLKPGLGAITSAGDQSQARDLITKLTTAATGPKTGYTREKFGDAWTDNATGVPFADNGCDTRDDVLARDGLDLAYASGSKCVLASMTLYNPYKSETIQWTKAKATTVQIDHVIPLSYAWQMGAARWSDDQRVQLANDPLNLLAVDGSDNASKGDSGPAEWLPPNTGIHCSYAVRFAEVALKYKLDVAKEDKAKMLTLCQG</sequence>
<dbReference type="RefSeq" id="WP_344665629.1">
    <property type="nucleotide sequence ID" value="NZ_BAAAQN010000011.1"/>
</dbReference>
<keyword evidence="2" id="KW-0732">Signal</keyword>
<protein>
    <submittedName>
        <fullName evidence="4">HNH endonuclease family protein</fullName>
    </submittedName>
</protein>
<dbReference type="Proteomes" id="UP001500751">
    <property type="component" value="Unassembled WGS sequence"/>
</dbReference>
<feature type="chain" id="PRO_5045824509" evidence="2">
    <location>
        <begin position="26"/>
        <end position="255"/>
    </location>
</feature>
<reference evidence="5" key="1">
    <citation type="journal article" date="2019" name="Int. J. Syst. Evol. Microbiol.">
        <title>The Global Catalogue of Microorganisms (GCM) 10K type strain sequencing project: providing services to taxonomists for standard genome sequencing and annotation.</title>
        <authorList>
            <consortium name="The Broad Institute Genomics Platform"/>
            <consortium name="The Broad Institute Genome Sequencing Center for Infectious Disease"/>
            <person name="Wu L."/>
            <person name="Ma J."/>
        </authorList>
    </citation>
    <scope>NUCLEOTIDE SEQUENCE [LARGE SCALE GENOMIC DNA]</scope>
    <source>
        <strain evidence="5">JCM 16014</strain>
    </source>
</reference>
<keyword evidence="4" id="KW-0378">Hydrolase</keyword>
<keyword evidence="4" id="KW-0255">Endonuclease</keyword>
<feature type="signal peptide" evidence="2">
    <location>
        <begin position="1"/>
        <end position="25"/>
    </location>
</feature>
<keyword evidence="5" id="KW-1185">Reference proteome</keyword>
<gene>
    <name evidence="4" type="ORF">GCM10009839_24180</name>
</gene>
<feature type="compositionally biased region" description="Low complexity" evidence="1">
    <location>
        <begin position="23"/>
        <end position="43"/>
    </location>
</feature>
<evidence type="ECO:0000256" key="1">
    <source>
        <dbReference type="SAM" id="MobiDB-lite"/>
    </source>
</evidence>
<dbReference type="GO" id="GO:0004519">
    <property type="term" value="F:endonuclease activity"/>
    <property type="evidence" value="ECO:0007669"/>
    <property type="project" value="UniProtKB-KW"/>
</dbReference>
<accession>A0ABP5FFI2</accession>
<evidence type="ECO:0000259" key="3">
    <source>
        <dbReference type="Pfam" id="PF07510"/>
    </source>
</evidence>
<evidence type="ECO:0000256" key="2">
    <source>
        <dbReference type="SAM" id="SignalP"/>
    </source>
</evidence>
<evidence type="ECO:0000313" key="4">
    <source>
        <dbReference type="EMBL" id="GAA2025307.1"/>
    </source>
</evidence>
<dbReference type="PROSITE" id="PS51257">
    <property type="entry name" value="PROKAR_LIPOPROTEIN"/>
    <property type="match status" value="1"/>
</dbReference>
<proteinExistence type="predicted"/>
<dbReference type="Pfam" id="PF07510">
    <property type="entry name" value="GmrSD_C"/>
    <property type="match status" value="1"/>
</dbReference>
<name>A0ABP5FFI2_9ACTN</name>
<dbReference type="InterPro" id="IPR011089">
    <property type="entry name" value="GmrSD_C"/>
</dbReference>
<dbReference type="PANTHER" id="PTHR24094">
    <property type="entry name" value="SECRETED PROTEIN"/>
    <property type="match status" value="1"/>
</dbReference>
<feature type="domain" description="GmrSD restriction endonucleases C-terminal" evidence="3">
    <location>
        <begin position="115"/>
        <end position="251"/>
    </location>
</feature>
<keyword evidence="4" id="KW-0540">Nuclease</keyword>
<dbReference type="PANTHER" id="PTHR24094:SF15">
    <property type="entry name" value="AMP-DEPENDENT SYNTHETASE_LIGASE DOMAIN-CONTAINING PROTEIN-RELATED"/>
    <property type="match status" value="1"/>
</dbReference>
<evidence type="ECO:0000313" key="5">
    <source>
        <dbReference type="Proteomes" id="UP001500751"/>
    </source>
</evidence>